<evidence type="ECO:0000313" key="3">
    <source>
        <dbReference type="Proteomes" id="UP001150538"/>
    </source>
</evidence>
<comment type="caution">
    <text evidence="2">The sequence shown here is derived from an EMBL/GenBank/DDBJ whole genome shotgun (WGS) entry which is preliminary data.</text>
</comment>
<dbReference type="EMBL" id="JANBPU010000002">
    <property type="protein sequence ID" value="KAJ1921874.1"/>
    <property type="molecule type" value="Genomic_DNA"/>
</dbReference>
<proteinExistence type="predicted"/>
<feature type="non-terminal residue" evidence="2">
    <location>
        <position position="109"/>
    </location>
</feature>
<name>A0A9W8A397_9FUNG</name>
<sequence>MDTPNMTISKRPAHIYAGNNCPSTPSTIKKMKMDEDPKEGPTRSGAIPDESEPKEMIWYDPKETFTDQEQEDMFVKKISIDGIAKETNLWIVPIMVETTGVSIHYRKIQ</sequence>
<feature type="region of interest" description="Disordered" evidence="1">
    <location>
        <begin position="1"/>
        <end position="53"/>
    </location>
</feature>
<dbReference type="Proteomes" id="UP001150538">
    <property type="component" value="Unassembled WGS sequence"/>
</dbReference>
<keyword evidence="3" id="KW-1185">Reference proteome</keyword>
<protein>
    <submittedName>
        <fullName evidence="2">Uncharacterized protein</fullName>
    </submittedName>
</protein>
<dbReference type="AlphaFoldDB" id="A0A9W8A397"/>
<accession>A0A9W8A397</accession>
<feature type="compositionally biased region" description="Basic and acidic residues" evidence="1">
    <location>
        <begin position="31"/>
        <end position="41"/>
    </location>
</feature>
<gene>
    <name evidence="2" type="ORF">H4219_000220</name>
</gene>
<reference evidence="2" key="1">
    <citation type="submission" date="2022-07" db="EMBL/GenBank/DDBJ databases">
        <title>Phylogenomic reconstructions and comparative analyses of Kickxellomycotina fungi.</title>
        <authorList>
            <person name="Reynolds N.K."/>
            <person name="Stajich J.E."/>
            <person name="Barry K."/>
            <person name="Grigoriev I.V."/>
            <person name="Crous P."/>
            <person name="Smith M.E."/>
        </authorList>
    </citation>
    <scope>NUCLEOTIDE SEQUENCE</scope>
    <source>
        <strain evidence="2">NBRC 100468</strain>
    </source>
</reference>
<evidence type="ECO:0000256" key="1">
    <source>
        <dbReference type="SAM" id="MobiDB-lite"/>
    </source>
</evidence>
<evidence type="ECO:0000313" key="2">
    <source>
        <dbReference type="EMBL" id="KAJ1921874.1"/>
    </source>
</evidence>
<organism evidence="2 3">
    <name type="scientific">Mycoemilia scoparia</name>
    <dbReference type="NCBI Taxonomy" id="417184"/>
    <lineage>
        <taxon>Eukaryota</taxon>
        <taxon>Fungi</taxon>
        <taxon>Fungi incertae sedis</taxon>
        <taxon>Zoopagomycota</taxon>
        <taxon>Kickxellomycotina</taxon>
        <taxon>Kickxellomycetes</taxon>
        <taxon>Kickxellales</taxon>
        <taxon>Kickxellaceae</taxon>
        <taxon>Mycoemilia</taxon>
    </lineage>
</organism>